<keyword evidence="1" id="KW-0067">ATP-binding</keyword>
<feature type="binding site" evidence="1">
    <location>
        <begin position="19"/>
        <end position="26"/>
    </location>
    <ligand>
        <name>ATP</name>
        <dbReference type="ChEBI" id="CHEBI:30616"/>
    </ligand>
</feature>
<dbReference type="Gene3D" id="3.30.420.40">
    <property type="match status" value="2"/>
</dbReference>
<dbReference type="InterPro" id="IPR043129">
    <property type="entry name" value="ATPase_NBD"/>
</dbReference>
<evidence type="ECO:0000313" key="3">
    <source>
        <dbReference type="Proteomes" id="UP000823882"/>
    </source>
</evidence>
<dbReference type="GO" id="GO:0016773">
    <property type="term" value="F:phosphotransferase activity, alcohol group as acceptor"/>
    <property type="evidence" value="ECO:0007669"/>
    <property type="project" value="UniProtKB-UniRule"/>
</dbReference>
<dbReference type="HAMAP" id="MF_01270">
    <property type="entry name" value="AnhMurNAc_kinase"/>
    <property type="match status" value="1"/>
</dbReference>
<keyword evidence="1" id="KW-0547">Nucleotide-binding</keyword>
<dbReference type="GO" id="GO:0016301">
    <property type="term" value="F:kinase activity"/>
    <property type="evidence" value="ECO:0007669"/>
    <property type="project" value="UniProtKB-KW"/>
</dbReference>
<keyword evidence="1 2" id="KW-0808">Transferase</keyword>
<comment type="caution">
    <text evidence="2">The sequence shown here is derived from an EMBL/GenBank/DDBJ whole genome shotgun (WGS) entry which is preliminary data.</text>
</comment>
<dbReference type="InterPro" id="IPR005338">
    <property type="entry name" value="Anhydro_N_Ac-Mur_kinase"/>
</dbReference>
<organism evidence="2 3">
    <name type="scientific">Candidatus Intestinimonas pullistercoris</name>
    <dbReference type="NCBI Taxonomy" id="2838623"/>
    <lineage>
        <taxon>Bacteria</taxon>
        <taxon>Bacillati</taxon>
        <taxon>Bacillota</taxon>
        <taxon>Clostridia</taxon>
        <taxon>Eubacteriales</taxon>
        <taxon>Intestinimonas</taxon>
    </lineage>
</organism>
<comment type="catalytic activity">
    <reaction evidence="1">
        <text>1,6-anhydro-N-acetyl-beta-muramate + ATP + H2O = N-acetyl-D-muramate 6-phosphate + ADP + H(+)</text>
        <dbReference type="Rhea" id="RHEA:24952"/>
        <dbReference type="ChEBI" id="CHEBI:15377"/>
        <dbReference type="ChEBI" id="CHEBI:15378"/>
        <dbReference type="ChEBI" id="CHEBI:30616"/>
        <dbReference type="ChEBI" id="CHEBI:58690"/>
        <dbReference type="ChEBI" id="CHEBI:58722"/>
        <dbReference type="ChEBI" id="CHEBI:456216"/>
        <dbReference type="EC" id="2.7.1.170"/>
    </reaction>
</comment>
<evidence type="ECO:0000313" key="2">
    <source>
        <dbReference type="EMBL" id="HJC41566.1"/>
    </source>
</evidence>
<dbReference type="PANTHER" id="PTHR30605">
    <property type="entry name" value="ANHYDRO-N-ACETYLMURAMIC ACID KINASE"/>
    <property type="match status" value="1"/>
</dbReference>
<protein>
    <recommendedName>
        <fullName evidence="1">Anhydro-N-acetylmuramic acid kinase</fullName>
        <ecNumber evidence="1">2.7.1.170</ecNumber>
    </recommendedName>
    <alternativeName>
        <fullName evidence="1">AnhMurNAc kinase</fullName>
    </alternativeName>
</protein>
<comment type="pathway">
    <text evidence="1">Amino-sugar metabolism; 1,6-anhydro-N-acetylmuramate degradation.</text>
</comment>
<dbReference type="GO" id="GO:0009254">
    <property type="term" value="P:peptidoglycan turnover"/>
    <property type="evidence" value="ECO:0007669"/>
    <property type="project" value="UniProtKB-UniRule"/>
</dbReference>
<reference evidence="2" key="1">
    <citation type="journal article" date="2021" name="PeerJ">
        <title>Extensive microbial diversity within the chicken gut microbiome revealed by metagenomics and culture.</title>
        <authorList>
            <person name="Gilroy R."/>
            <person name="Ravi A."/>
            <person name="Getino M."/>
            <person name="Pursley I."/>
            <person name="Horton D.L."/>
            <person name="Alikhan N.F."/>
            <person name="Baker D."/>
            <person name="Gharbi K."/>
            <person name="Hall N."/>
            <person name="Watson M."/>
            <person name="Adriaenssens E.M."/>
            <person name="Foster-Nyarko E."/>
            <person name="Jarju S."/>
            <person name="Secka A."/>
            <person name="Antonio M."/>
            <person name="Oren A."/>
            <person name="Chaudhuri R.R."/>
            <person name="La Ragione R."/>
            <person name="Hildebrand F."/>
            <person name="Pallen M.J."/>
        </authorList>
    </citation>
    <scope>NUCLEOTIDE SEQUENCE</scope>
    <source>
        <strain evidence="2">CHK186-1790</strain>
    </source>
</reference>
<dbReference type="Proteomes" id="UP000823882">
    <property type="component" value="Unassembled WGS sequence"/>
</dbReference>
<dbReference type="PANTHER" id="PTHR30605:SF0">
    <property type="entry name" value="ANHYDRO-N-ACETYLMURAMIC ACID KINASE"/>
    <property type="match status" value="1"/>
</dbReference>
<dbReference type="GO" id="GO:0005524">
    <property type="term" value="F:ATP binding"/>
    <property type="evidence" value="ECO:0007669"/>
    <property type="project" value="UniProtKB-UniRule"/>
</dbReference>
<comment type="function">
    <text evidence="1">Catalyzes the specific phosphorylation of 1,6-anhydro-N-acetylmuramic acid (anhMurNAc) with the simultaneous cleavage of the 1,6-anhydro ring, generating MurNAc-6-P. Is required for the utilization of anhMurNAc either imported from the medium or derived from its own cell wall murein, and thus plays a role in cell wall recycling.</text>
</comment>
<dbReference type="NCBIfam" id="NF007148">
    <property type="entry name" value="PRK09585.3-2"/>
    <property type="match status" value="1"/>
</dbReference>
<reference evidence="2" key="2">
    <citation type="submission" date="2021-04" db="EMBL/GenBank/DDBJ databases">
        <authorList>
            <person name="Gilroy R."/>
        </authorList>
    </citation>
    <scope>NUCLEOTIDE SEQUENCE</scope>
    <source>
        <strain evidence="2">CHK186-1790</strain>
    </source>
</reference>
<dbReference type="CDD" id="cd24050">
    <property type="entry name" value="ASKHA_NBD_ANMK"/>
    <property type="match status" value="1"/>
</dbReference>
<proteinExistence type="inferred from homology"/>
<keyword evidence="1 2" id="KW-0418">Kinase</keyword>
<keyword evidence="1" id="KW-0119">Carbohydrate metabolism</keyword>
<dbReference type="EMBL" id="DWWJ01000152">
    <property type="protein sequence ID" value="HJC41566.1"/>
    <property type="molecule type" value="Genomic_DNA"/>
</dbReference>
<dbReference type="GO" id="GO:0097175">
    <property type="term" value="P:1,6-anhydro-N-acetyl-beta-muramic acid catabolic process"/>
    <property type="evidence" value="ECO:0007669"/>
    <property type="project" value="UniProtKB-UniRule"/>
</dbReference>
<evidence type="ECO:0000256" key="1">
    <source>
        <dbReference type="HAMAP-Rule" id="MF_01270"/>
    </source>
</evidence>
<dbReference type="AlphaFoldDB" id="A0A9D2T154"/>
<dbReference type="Pfam" id="PF03702">
    <property type="entry name" value="AnmK"/>
    <property type="match status" value="1"/>
</dbReference>
<accession>A0A9D2T154</accession>
<dbReference type="SUPFAM" id="SSF53067">
    <property type="entry name" value="Actin-like ATPase domain"/>
    <property type="match status" value="1"/>
</dbReference>
<sequence>MLWNAADKPIRRVVGMMSGTSVDGIDAALVELRGPAEKPELTLLAFENRPYPQGVREGIFRLFRPETATVDRVGEMNFLLGELYGQAALSVIRKAGLQPGDVDLIGSHGQTIWHAPEPAEVEGFPLRYTVQIGEGAVIAARTGIPTVSDFRVADMAVGGQGAPLVPFSEYLLYRREDETILLQNIGGIGNMTVLPAAARSEEVYAFDTGPGNMIVDAVVSALTRGAQTYDEGGRLGAAGQVCPELLERLQKDAYYRQPLPKTTGRERFGTQYTETILAWAAEHGLSGPDLTATVTDLTAWSIADAYERYVLPRYRASELIVGGGGSYNRTLLGFLTARMAPYGVAVRTQEDLGWSSDAKEAIAFALMADRCAMGLPNTLPTVTGAQCPAVMGKLSLPPMGAGSKEGI</sequence>
<dbReference type="GO" id="GO:0006040">
    <property type="term" value="P:amino sugar metabolic process"/>
    <property type="evidence" value="ECO:0007669"/>
    <property type="project" value="InterPro"/>
</dbReference>
<comment type="similarity">
    <text evidence="1">Belongs to the anhydro-N-acetylmuramic acid kinase family.</text>
</comment>
<dbReference type="EC" id="2.7.1.170" evidence="1"/>
<comment type="pathway">
    <text evidence="1">Cell wall biogenesis; peptidoglycan recycling.</text>
</comment>
<gene>
    <name evidence="1" type="primary">anmK</name>
    <name evidence="2" type="ORF">H9701_08440</name>
</gene>
<name>A0A9D2T154_9FIRM</name>